<evidence type="ECO:0000313" key="6">
    <source>
        <dbReference type="Proteomes" id="UP000663852"/>
    </source>
</evidence>
<evidence type="ECO:0000313" key="3">
    <source>
        <dbReference type="EMBL" id="CAF1017754.1"/>
    </source>
</evidence>
<evidence type="ECO:0000313" key="4">
    <source>
        <dbReference type="EMBL" id="CAF1584358.1"/>
    </source>
</evidence>
<reference evidence="3" key="1">
    <citation type="submission" date="2021-02" db="EMBL/GenBank/DDBJ databases">
        <authorList>
            <person name="Nowell W R."/>
        </authorList>
    </citation>
    <scope>NUCLEOTIDE SEQUENCE</scope>
</reference>
<dbReference type="InterPro" id="IPR056691">
    <property type="entry name" value="DUF7789"/>
</dbReference>
<dbReference type="Proteomes" id="UP000663828">
    <property type="component" value="Unassembled WGS sequence"/>
</dbReference>
<evidence type="ECO:0000259" key="2">
    <source>
        <dbReference type="Pfam" id="PF25044"/>
    </source>
</evidence>
<dbReference type="PANTHER" id="PTHR39299">
    <property type="entry name" value="TRANSMEMBRANE PROTEIN"/>
    <property type="match status" value="1"/>
</dbReference>
<feature type="transmembrane region" description="Helical" evidence="1">
    <location>
        <begin position="143"/>
        <end position="164"/>
    </location>
</feature>
<dbReference type="PANTHER" id="PTHR39299:SF1">
    <property type="entry name" value="TRANSMEMBRANE PROTEIN"/>
    <property type="match status" value="1"/>
</dbReference>
<evidence type="ECO:0000313" key="5">
    <source>
        <dbReference type="Proteomes" id="UP000663828"/>
    </source>
</evidence>
<dbReference type="EMBL" id="CAJNOR010006061">
    <property type="protein sequence ID" value="CAF1584358.1"/>
    <property type="molecule type" value="Genomic_DNA"/>
</dbReference>
<feature type="transmembrane region" description="Helical" evidence="1">
    <location>
        <begin position="221"/>
        <end position="240"/>
    </location>
</feature>
<keyword evidence="1" id="KW-0812">Transmembrane</keyword>
<evidence type="ECO:0000256" key="1">
    <source>
        <dbReference type="SAM" id="Phobius"/>
    </source>
</evidence>
<keyword evidence="5" id="KW-1185">Reference proteome</keyword>
<keyword evidence="1" id="KW-0472">Membrane</keyword>
<dbReference type="Proteomes" id="UP000663852">
    <property type="component" value="Unassembled WGS sequence"/>
</dbReference>
<accession>A0A814I6M9</accession>
<dbReference type="AlphaFoldDB" id="A0A814I6M9"/>
<feature type="transmembrane region" description="Helical" evidence="1">
    <location>
        <begin position="41"/>
        <end position="62"/>
    </location>
</feature>
<feature type="domain" description="DUF7789" evidence="2">
    <location>
        <begin position="28"/>
        <end position="159"/>
    </location>
</feature>
<proteinExistence type="predicted"/>
<comment type="caution">
    <text evidence="3">The sequence shown here is derived from an EMBL/GenBank/DDBJ whole genome shotgun (WGS) entry which is preliminary data.</text>
</comment>
<feature type="transmembrane region" description="Helical" evidence="1">
    <location>
        <begin position="74"/>
        <end position="97"/>
    </location>
</feature>
<dbReference type="Pfam" id="PF25044">
    <property type="entry name" value="DUF7789"/>
    <property type="match status" value="1"/>
</dbReference>
<gene>
    <name evidence="3" type="ORF">EDS130_LOCUS15725</name>
    <name evidence="4" type="ORF">XAT740_LOCUS45863</name>
</gene>
<keyword evidence="1" id="KW-1133">Transmembrane helix</keyword>
<organism evidence="3 6">
    <name type="scientific">Adineta ricciae</name>
    <name type="common">Rotifer</name>
    <dbReference type="NCBI Taxonomy" id="249248"/>
    <lineage>
        <taxon>Eukaryota</taxon>
        <taxon>Metazoa</taxon>
        <taxon>Spiralia</taxon>
        <taxon>Gnathifera</taxon>
        <taxon>Rotifera</taxon>
        <taxon>Eurotatoria</taxon>
        <taxon>Bdelloidea</taxon>
        <taxon>Adinetida</taxon>
        <taxon>Adinetidae</taxon>
        <taxon>Adineta</taxon>
    </lineage>
</organism>
<dbReference type="OrthoDB" id="2448307at2759"/>
<protein>
    <recommendedName>
        <fullName evidence="2">DUF7789 domain-containing protein</fullName>
    </recommendedName>
</protein>
<dbReference type="EMBL" id="CAJNOJ010000067">
    <property type="protein sequence ID" value="CAF1017754.1"/>
    <property type="molecule type" value="Genomic_DNA"/>
</dbReference>
<feature type="transmembrane region" description="Helical" evidence="1">
    <location>
        <begin position="103"/>
        <end position="123"/>
    </location>
</feature>
<feature type="transmembrane region" description="Helical" evidence="1">
    <location>
        <begin position="304"/>
        <end position="331"/>
    </location>
</feature>
<sequence length="357" mass="40293">MDSGRTTVYSGGLKLAADQAIERSGFLGTHRSLANIRWYEYMFFALGTLAALITDGLTIARLVKIGGSLSNPEFAYGILILVHSLFLLLFLLTGLLYQRITDIIAFFVSAVLLTIYVVVHYFYRKGQTSQAQDTQPEIRLARLIITIVFNICFIPLSIVVIKDYKRDEFSQRLFGAFTEQRRPLRIYSTFDCVMRLSTMLSISSLLLNLYNYTGYQVADTIFLSIGIPVVFIWLGVGIGMARLESFILMCIFYFLSLFQLGFLGYCLSTTIKRSIDVSKQTSTTTTIATSTLSSTTTMKPPADLLPIFGVLYVCISANLLAHIASMIFGFWCTRQFGKGLQDKLFNSKIDKWIRERF</sequence>
<feature type="transmembrane region" description="Helical" evidence="1">
    <location>
        <begin position="246"/>
        <end position="267"/>
    </location>
</feature>
<name>A0A814I6M9_ADIRI</name>